<dbReference type="OrthoDB" id="9812625at2"/>
<accession>A0A7V7GSE5</accession>
<keyword evidence="2" id="KW-0521">NADP</keyword>
<dbReference type="GO" id="GO:0004777">
    <property type="term" value="F:succinate-semialdehyde dehydrogenase (NAD+) activity"/>
    <property type="evidence" value="ECO:0007669"/>
    <property type="project" value="TreeGrafter"/>
</dbReference>
<dbReference type="InterPro" id="IPR016163">
    <property type="entry name" value="Ald_DH_C"/>
</dbReference>
<dbReference type="FunFam" id="3.40.605.10:FF:000005">
    <property type="entry name" value="Succinate-semialdehyde dehydrogenase I"/>
    <property type="match status" value="1"/>
</dbReference>
<evidence type="ECO:0000313" key="7">
    <source>
        <dbReference type="EMBL" id="KAA0693196.1"/>
    </source>
</evidence>
<comment type="caution">
    <text evidence="7">The sequence shown here is derived from an EMBL/GenBank/DDBJ whole genome shotgun (WGS) entry which is preliminary data.</text>
</comment>
<gene>
    <name evidence="7" type="ORF">DT594_15065</name>
</gene>
<evidence type="ECO:0000256" key="3">
    <source>
        <dbReference type="ARBA" id="ARBA00023002"/>
    </source>
</evidence>
<protein>
    <submittedName>
        <fullName evidence="7">NAD-dependent succinate-semialdehyde dehydrogenase</fullName>
    </submittedName>
</protein>
<dbReference type="InterPro" id="IPR016161">
    <property type="entry name" value="Ald_DH/histidinol_DH"/>
</dbReference>
<dbReference type="AlphaFoldDB" id="A0A7V7GSE5"/>
<dbReference type="EMBL" id="QOVF01000005">
    <property type="protein sequence ID" value="KAA0693196.1"/>
    <property type="molecule type" value="Genomic_DNA"/>
</dbReference>
<dbReference type="PROSITE" id="PS00687">
    <property type="entry name" value="ALDEHYDE_DEHYDR_GLU"/>
    <property type="match status" value="1"/>
</dbReference>
<evidence type="ECO:0000256" key="1">
    <source>
        <dbReference type="ARBA" id="ARBA00009986"/>
    </source>
</evidence>
<keyword evidence="8" id="KW-1185">Reference proteome</keyword>
<reference evidence="7 8" key="1">
    <citation type="submission" date="2018-07" db="EMBL/GenBank/DDBJ databases">
        <title>Pseudomonas laoshanensis sp. nov., isolated from soil.</title>
        <authorList>
            <person name="Sun J."/>
            <person name="Yu L."/>
            <person name="Wang M."/>
            <person name="Zhang C."/>
        </authorList>
    </citation>
    <scope>NUCLEOTIDE SEQUENCE [LARGE SCALE GENOMIC DNA]</scope>
    <source>
        <strain evidence="7 8">Y22</strain>
    </source>
</reference>
<evidence type="ECO:0000256" key="4">
    <source>
        <dbReference type="PROSITE-ProRule" id="PRU10007"/>
    </source>
</evidence>
<dbReference type="InterPro" id="IPR016160">
    <property type="entry name" value="Ald_DH_CS_CYS"/>
</dbReference>
<name>A0A7V7GSE5_9GAMM</name>
<dbReference type="Pfam" id="PF00171">
    <property type="entry name" value="Aldedh"/>
    <property type="match status" value="1"/>
</dbReference>
<dbReference type="NCBIfam" id="TIGR01780">
    <property type="entry name" value="SSADH"/>
    <property type="match status" value="1"/>
</dbReference>
<dbReference type="RefSeq" id="WP_149333460.1">
    <property type="nucleotide sequence ID" value="NZ_QOVF01000005.1"/>
</dbReference>
<dbReference type="Proteomes" id="UP000463138">
    <property type="component" value="Unassembled WGS sequence"/>
</dbReference>
<evidence type="ECO:0000259" key="6">
    <source>
        <dbReference type="Pfam" id="PF00171"/>
    </source>
</evidence>
<dbReference type="FunFam" id="3.40.309.10:FF:000004">
    <property type="entry name" value="Succinate-semialdehyde dehydrogenase I"/>
    <property type="match status" value="1"/>
</dbReference>
<dbReference type="InterPro" id="IPR050740">
    <property type="entry name" value="Aldehyde_DH_Superfamily"/>
</dbReference>
<organism evidence="7 8">
    <name type="scientific">Halopseudomonas laoshanensis</name>
    <dbReference type="NCBI Taxonomy" id="2268758"/>
    <lineage>
        <taxon>Bacteria</taxon>
        <taxon>Pseudomonadati</taxon>
        <taxon>Pseudomonadota</taxon>
        <taxon>Gammaproteobacteria</taxon>
        <taxon>Pseudomonadales</taxon>
        <taxon>Pseudomonadaceae</taxon>
        <taxon>Halopseudomonas</taxon>
    </lineage>
</organism>
<dbReference type="PROSITE" id="PS00070">
    <property type="entry name" value="ALDEHYDE_DEHYDR_CYS"/>
    <property type="match status" value="1"/>
</dbReference>
<feature type="active site" evidence="4">
    <location>
        <position position="258"/>
    </location>
</feature>
<dbReference type="Gene3D" id="3.40.309.10">
    <property type="entry name" value="Aldehyde Dehydrogenase, Chain A, domain 2"/>
    <property type="match status" value="1"/>
</dbReference>
<dbReference type="PANTHER" id="PTHR43353:SF5">
    <property type="entry name" value="SUCCINATE-SEMIALDEHYDE DEHYDROGENASE, MITOCHONDRIAL"/>
    <property type="match status" value="1"/>
</dbReference>
<evidence type="ECO:0000313" key="8">
    <source>
        <dbReference type="Proteomes" id="UP000463138"/>
    </source>
</evidence>
<dbReference type="InterPro" id="IPR029510">
    <property type="entry name" value="Ald_DH_CS_GLU"/>
</dbReference>
<dbReference type="InterPro" id="IPR016162">
    <property type="entry name" value="Ald_DH_N"/>
</dbReference>
<feature type="domain" description="Aldehyde dehydrogenase" evidence="6">
    <location>
        <begin position="22"/>
        <end position="480"/>
    </location>
</feature>
<dbReference type="SUPFAM" id="SSF53720">
    <property type="entry name" value="ALDH-like"/>
    <property type="match status" value="1"/>
</dbReference>
<keyword evidence="3 5" id="KW-0560">Oxidoreductase</keyword>
<dbReference type="PANTHER" id="PTHR43353">
    <property type="entry name" value="SUCCINATE-SEMIALDEHYDE DEHYDROGENASE, MITOCHONDRIAL"/>
    <property type="match status" value="1"/>
</dbReference>
<dbReference type="CDD" id="cd07103">
    <property type="entry name" value="ALDH_F5_SSADH_GabD"/>
    <property type="match status" value="1"/>
</dbReference>
<dbReference type="GO" id="GO:0009450">
    <property type="term" value="P:gamma-aminobutyric acid catabolic process"/>
    <property type="evidence" value="ECO:0007669"/>
    <property type="project" value="InterPro"/>
</dbReference>
<evidence type="ECO:0000256" key="2">
    <source>
        <dbReference type="ARBA" id="ARBA00022857"/>
    </source>
</evidence>
<proteinExistence type="inferred from homology"/>
<dbReference type="InterPro" id="IPR015590">
    <property type="entry name" value="Aldehyde_DH_dom"/>
</dbReference>
<sequence>MSLSRLKTQRLFRQQCYVNGQWIDAGNGNTVDVDNPADGKVFGTVPSLSEEEILGAIDAAEQGFQVWRKKTAQERADLLMRWYDLMLEHKEDIATLMTLEQGKPLVESRGEVDYAASFIRWFAEEARRVYGETIPGAKPGQHIVVTRQPIGVTAAITPWNFPAAMITRKAGAALAAGCSMIVKPANATPYTALALAELADEAGIPAGVFNVVTGKSSMIGETLTGSAIVRKMSFTGSTEVGSKLMAQCAEHIQKVSLELGGNAPFIVFDDADVERAVEGAMICKFRNTGQTCVCANRFLVQSGIHDKFISRLAEAMGKLKVGDGFEEGVTQSALINHAAVEKVKRHYDDAIDKGARHVAGPAPDGKQGNYVTPVLVTDVTADMEVCADETFGPLAAVIKFDTEEQALKIANDTPYGLAAYFYSRDIHRVWRVADALEAGIIGVNEGAVSNPTAPFGGVKASGLGREGSRHGLDEYTELKYLCMGAE</sequence>
<dbReference type="InterPro" id="IPR010102">
    <property type="entry name" value="Succ_semiAld_DH"/>
</dbReference>
<evidence type="ECO:0000256" key="5">
    <source>
        <dbReference type="RuleBase" id="RU003345"/>
    </source>
</evidence>
<comment type="similarity">
    <text evidence="1 5">Belongs to the aldehyde dehydrogenase family.</text>
</comment>
<dbReference type="Gene3D" id="3.40.605.10">
    <property type="entry name" value="Aldehyde Dehydrogenase, Chain A, domain 1"/>
    <property type="match status" value="1"/>
</dbReference>